<dbReference type="EMBL" id="VORW01000001">
    <property type="protein sequence ID" value="TXE14222.1"/>
    <property type="molecule type" value="Genomic_DNA"/>
</dbReference>
<dbReference type="OrthoDB" id="825547at2"/>
<reference evidence="1 2" key="1">
    <citation type="submission" date="2019-08" db="EMBL/GenBank/DDBJ databases">
        <title>Genomes sequence of Algoriphagus aquimarinus ACAM450.</title>
        <authorList>
            <person name="Bowman J.P."/>
        </authorList>
    </citation>
    <scope>NUCLEOTIDE SEQUENCE [LARGE SCALE GENOMIC DNA]</scope>
    <source>
        <strain evidence="1 2">ACAM 450</strain>
    </source>
</reference>
<dbReference type="AlphaFoldDB" id="A0A5C7B8L2"/>
<evidence type="ECO:0000313" key="1">
    <source>
        <dbReference type="EMBL" id="TXE14222.1"/>
    </source>
</evidence>
<dbReference type="RefSeq" id="WP_146914427.1">
    <property type="nucleotide sequence ID" value="NZ_VORW01000001.1"/>
</dbReference>
<accession>A0A5C7B8L2</accession>
<protein>
    <submittedName>
        <fullName evidence="1">Uncharacterized protein</fullName>
    </submittedName>
</protein>
<dbReference type="PROSITE" id="PS51257">
    <property type="entry name" value="PROKAR_LIPOPROTEIN"/>
    <property type="match status" value="1"/>
</dbReference>
<comment type="caution">
    <text evidence="1">The sequence shown here is derived from an EMBL/GenBank/DDBJ whole genome shotgun (WGS) entry which is preliminary data.</text>
</comment>
<organism evidence="1 2">
    <name type="scientific">Algoriphagus aquimarinus</name>
    <dbReference type="NCBI Taxonomy" id="237018"/>
    <lineage>
        <taxon>Bacteria</taxon>
        <taxon>Pseudomonadati</taxon>
        <taxon>Bacteroidota</taxon>
        <taxon>Cytophagia</taxon>
        <taxon>Cytophagales</taxon>
        <taxon>Cyclobacteriaceae</taxon>
        <taxon>Algoriphagus</taxon>
    </lineage>
</organism>
<sequence length="116" mass="12777">MKNLLLLALVALVFISCDKLDEPDILGSYANTPEGCTSNNDPMFGCGRFITLSAGGVADVLYGGDVISRTSYKIKGQKIKIEKSDQFGLELTFKQLDDGTLREESDKSIWYPVDFD</sequence>
<proteinExistence type="predicted"/>
<gene>
    <name evidence="1" type="ORF">ESV85_01290</name>
</gene>
<dbReference type="Proteomes" id="UP000321935">
    <property type="component" value="Unassembled WGS sequence"/>
</dbReference>
<evidence type="ECO:0000313" key="2">
    <source>
        <dbReference type="Proteomes" id="UP000321935"/>
    </source>
</evidence>
<name>A0A5C7B8L2_9BACT</name>